<keyword evidence="4 6" id="KW-1133">Transmembrane helix</keyword>
<name>A0ABP0INV9_9DINO</name>
<evidence type="ECO:0000256" key="4">
    <source>
        <dbReference type="ARBA" id="ARBA00022989"/>
    </source>
</evidence>
<evidence type="ECO:0000256" key="3">
    <source>
        <dbReference type="ARBA" id="ARBA00022692"/>
    </source>
</evidence>
<gene>
    <name evidence="7" type="ORF">SCF082_LOCUS7568</name>
</gene>
<evidence type="ECO:0000256" key="5">
    <source>
        <dbReference type="ARBA" id="ARBA00023136"/>
    </source>
</evidence>
<keyword evidence="5 6" id="KW-0472">Membrane</keyword>
<evidence type="ECO:0000256" key="2">
    <source>
        <dbReference type="ARBA" id="ARBA00006528"/>
    </source>
</evidence>
<feature type="transmembrane region" description="Helical" evidence="6">
    <location>
        <begin position="176"/>
        <end position="196"/>
    </location>
</feature>
<dbReference type="PANTHER" id="PTHR10361:SF30">
    <property type="entry name" value="SODIUM_METABOLITE COTRANSPORTER BASS6, CHLOROPLASTIC-RELATED"/>
    <property type="match status" value="1"/>
</dbReference>
<dbReference type="Gene3D" id="1.20.1530.20">
    <property type="match status" value="1"/>
</dbReference>
<comment type="subcellular location">
    <subcellularLocation>
        <location evidence="1">Membrane</location>
        <topology evidence="1">Multi-pass membrane protein</topology>
    </subcellularLocation>
</comment>
<evidence type="ECO:0000313" key="7">
    <source>
        <dbReference type="EMBL" id="CAK9003014.1"/>
    </source>
</evidence>
<reference evidence="7 8" key="1">
    <citation type="submission" date="2024-02" db="EMBL/GenBank/DDBJ databases">
        <authorList>
            <person name="Chen Y."/>
            <person name="Shah S."/>
            <person name="Dougan E. K."/>
            <person name="Thang M."/>
            <person name="Chan C."/>
        </authorList>
    </citation>
    <scope>NUCLEOTIDE SEQUENCE [LARGE SCALE GENOMIC DNA]</scope>
</reference>
<keyword evidence="3 6" id="KW-0812">Transmembrane</keyword>
<comment type="similarity">
    <text evidence="2">Belongs to the bile acid:sodium symporter (BASS) (TC 2.A.28) family.</text>
</comment>
<evidence type="ECO:0000256" key="6">
    <source>
        <dbReference type="SAM" id="Phobius"/>
    </source>
</evidence>
<comment type="caution">
    <text evidence="7">The sequence shown here is derived from an EMBL/GenBank/DDBJ whole genome shotgun (WGS) entry which is preliminary data.</text>
</comment>
<keyword evidence="8" id="KW-1185">Reference proteome</keyword>
<feature type="transmembrane region" description="Helical" evidence="6">
    <location>
        <begin position="21"/>
        <end position="45"/>
    </location>
</feature>
<feature type="transmembrane region" description="Helical" evidence="6">
    <location>
        <begin position="51"/>
        <end position="75"/>
    </location>
</feature>
<dbReference type="Proteomes" id="UP001642464">
    <property type="component" value="Unassembled WGS sequence"/>
</dbReference>
<feature type="transmembrane region" description="Helical" evidence="6">
    <location>
        <begin position="144"/>
        <end position="164"/>
    </location>
</feature>
<proteinExistence type="inferred from homology"/>
<feature type="transmembrane region" description="Helical" evidence="6">
    <location>
        <begin position="114"/>
        <end position="137"/>
    </location>
</feature>
<organism evidence="7 8">
    <name type="scientific">Durusdinium trenchii</name>
    <dbReference type="NCBI Taxonomy" id="1381693"/>
    <lineage>
        <taxon>Eukaryota</taxon>
        <taxon>Sar</taxon>
        <taxon>Alveolata</taxon>
        <taxon>Dinophyceae</taxon>
        <taxon>Suessiales</taxon>
        <taxon>Symbiodiniaceae</taxon>
        <taxon>Durusdinium</taxon>
    </lineage>
</organism>
<sequence length="318" mass="33322">MFSVGITTTISDFKECLKRPGAVAINFISCYAITPLLAYLLAKAIGADGPILAGLVLVGSINGGQASNLCTLIAGGDVALSVLMTTSTTLGCIFMTPLICHLVLGAVVPVDAGGIVLSTFQVVLLPIFLGVGLNTLVPKMCKAVAPFTPVVGVISTVLLVGASVAKCTEPIHSAGLPLQLACAALHLVGGVLGYFATQMSGFDEKTCRTVAIASWCNDLIWVTTIQPATEVWHFWGSGFWFGQLVQVAYGGAYVQHLKFANLGCFTPPSSDQLPSRTDPAFNAIQCFHNKRVCAHTDTRGHPSASVCCNDRHPLLMAA</sequence>
<dbReference type="EMBL" id="CAXAMM010004258">
    <property type="protein sequence ID" value="CAK9003014.1"/>
    <property type="molecule type" value="Genomic_DNA"/>
</dbReference>
<dbReference type="InterPro" id="IPR002657">
    <property type="entry name" value="BilAc:Na_symport/Acr3"/>
</dbReference>
<dbReference type="Pfam" id="PF01758">
    <property type="entry name" value="SBF"/>
    <property type="match status" value="1"/>
</dbReference>
<dbReference type="InterPro" id="IPR004710">
    <property type="entry name" value="Bilac:Na_transpt"/>
</dbReference>
<dbReference type="PANTHER" id="PTHR10361">
    <property type="entry name" value="SODIUM-BILE ACID COTRANSPORTER"/>
    <property type="match status" value="1"/>
</dbReference>
<dbReference type="InterPro" id="IPR038770">
    <property type="entry name" value="Na+/solute_symporter_sf"/>
</dbReference>
<evidence type="ECO:0000313" key="8">
    <source>
        <dbReference type="Proteomes" id="UP001642464"/>
    </source>
</evidence>
<feature type="transmembrane region" description="Helical" evidence="6">
    <location>
        <begin position="87"/>
        <end position="108"/>
    </location>
</feature>
<protein>
    <submittedName>
        <fullName evidence="7">Chloroplastic (Bile acid-sodium symporter family protein 2)</fullName>
    </submittedName>
</protein>
<evidence type="ECO:0000256" key="1">
    <source>
        <dbReference type="ARBA" id="ARBA00004141"/>
    </source>
</evidence>
<accession>A0ABP0INV9</accession>